<proteinExistence type="predicted"/>
<reference evidence="1" key="1">
    <citation type="submission" date="2020-06" db="EMBL/GenBank/DDBJ databases">
        <authorList>
            <person name="Li T."/>
            <person name="Hu X."/>
            <person name="Zhang T."/>
            <person name="Song X."/>
            <person name="Zhang H."/>
            <person name="Dai N."/>
            <person name="Sheng W."/>
            <person name="Hou X."/>
            <person name="Wei L."/>
        </authorList>
    </citation>
    <scope>NUCLEOTIDE SEQUENCE</scope>
    <source>
        <strain evidence="1">G02</strain>
        <tissue evidence="1">Leaf</tissue>
    </source>
</reference>
<gene>
    <name evidence="1" type="ORF">Sradi_5480200</name>
</gene>
<protein>
    <recommendedName>
        <fullName evidence="2">Pentatricopeptide repeat-containing protein</fullName>
    </recommendedName>
</protein>
<name>A0AAW2L9M2_SESRA</name>
<dbReference type="EMBL" id="JACGWJ010000025">
    <property type="protein sequence ID" value="KAL0316020.1"/>
    <property type="molecule type" value="Genomic_DNA"/>
</dbReference>
<dbReference type="AlphaFoldDB" id="A0AAW2L9M2"/>
<comment type="caution">
    <text evidence="1">The sequence shown here is derived from an EMBL/GenBank/DDBJ whole genome shotgun (WGS) entry which is preliminary data.</text>
</comment>
<dbReference type="InterPro" id="IPR011990">
    <property type="entry name" value="TPR-like_helical_dom_sf"/>
</dbReference>
<evidence type="ECO:0000313" key="1">
    <source>
        <dbReference type="EMBL" id="KAL0316020.1"/>
    </source>
</evidence>
<reference evidence="1" key="2">
    <citation type="journal article" date="2024" name="Plant">
        <title>Genomic evolution and insights into agronomic trait innovations of Sesamum species.</title>
        <authorList>
            <person name="Miao H."/>
            <person name="Wang L."/>
            <person name="Qu L."/>
            <person name="Liu H."/>
            <person name="Sun Y."/>
            <person name="Le M."/>
            <person name="Wang Q."/>
            <person name="Wei S."/>
            <person name="Zheng Y."/>
            <person name="Lin W."/>
            <person name="Duan Y."/>
            <person name="Cao H."/>
            <person name="Xiong S."/>
            <person name="Wang X."/>
            <person name="Wei L."/>
            <person name="Li C."/>
            <person name="Ma Q."/>
            <person name="Ju M."/>
            <person name="Zhao R."/>
            <person name="Li G."/>
            <person name="Mu C."/>
            <person name="Tian Q."/>
            <person name="Mei H."/>
            <person name="Zhang T."/>
            <person name="Gao T."/>
            <person name="Zhang H."/>
        </authorList>
    </citation>
    <scope>NUCLEOTIDE SEQUENCE</scope>
    <source>
        <strain evidence="1">G02</strain>
    </source>
</reference>
<organism evidence="1">
    <name type="scientific">Sesamum radiatum</name>
    <name type="common">Black benniseed</name>
    <dbReference type="NCBI Taxonomy" id="300843"/>
    <lineage>
        <taxon>Eukaryota</taxon>
        <taxon>Viridiplantae</taxon>
        <taxon>Streptophyta</taxon>
        <taxon>Embryophyta</taxon>
        <taxon>Tracheophyta</taxon>
        <taxon>Spermatophyta</taxon>
        <taxon>Magnoliopsida</taxon>
        <taxon>eudicotyledons</taxon>
        <taxon>Gunneridae</taxon>
        <taxon>Pentapetalae</taxon>
        <taxon>asterids</taxon>
        <taxon>lamiids</taxon>
        <taxon>Lamiales</taxon>
        <taxon>Pedaliaceae</taxon>
        <taxon>Sesamum</taxon>
    </lineage>
</organism>
<evidence type="ECO:0008006" key="2">
    <source>
        <dbReference type="Google" id="ProtNLM"/>
    </source>
</evidence>
<accession>A0AAW2L9M2</accession>
<sequence>MKAVVPAPTFLHFTVAAQAIRRFMHAHISTNAPPDVRTANHLIIMHAKRGHLHLAHQWFAQMPHKNIFLGQFSFRPILNMESWINALACFPKCSPIIDPMILLIRACCPCAITGTACKFMGLL</sequence>
<dbReference type="Gene3D" id="1.25.40.10">
    <property type="entry name" value="Tetratricopeptide repeat domain"/>
    <property type="match status" value="1"/>
</dbReference>